<protein>
    <submittedName>
        <fullName evidence="5">Calpain-7-like protein</fullName>
    </submittedName>
</protein>
<comment type="caution">
    <text evidence="1">Lacks conserved residue(s) required for the propagation of feature annotation.</text>
</comment>
<sequence>MGCWRRILVDDTIPVDKDSRPLLPCTSNNFELWPMLLAKALLKIASQTWTERREIVDFHPIACLTGWICLTLNIKHLSLQDKWDLLTKYSERFEWTPQTTPENSTSVTTGKPRETLRPLAETEKPQPISLFLLLSNTRELGSDAVPGLSPCWDHVIHVVQSRDVPLDPKDVKEPLAQWKMHRWLKWAISQNVINPADYFVPIRYLRLINPLQECDENVVYEYDIEEKPLKVIQQPKSAWKTKSQKIPDSFTTKEEVTENISRWIDFNKLAPHITEVHLFYKLKYFQCSIQATGDILKTTSEDRKATATKEIKKEKKDVYDCSSQNPKSKIKPLYLFCDSLERKFFLINLCSIPKKKNINSHQSDYVILEKHNWFFESDQTDQSITIITTGTKSTVLELEAGRQLLQIYRSSESSVIIISSNTTFCLGNRATVQQMMMTESEQIKQMSKKISDNLRAAYRSFGTKDYLAMLKNYYQSYMPSLQKESPVINKNIRTLIHHSFMEEQVRLIRKAFPNEELKNIFHALRVFFLNPDIRLEYFNSVTDQKILQEFTTAEISEDNKDVLRYIQGATIIQSFFKMARVKGYKDLHNPDHPMHTQIRNELHKISDLFDSSFTSQLLRNVINRHHSLRDLYPCSEDFAHVLNIQEFRGVLGNIKHEQWFPIVRLVVNAKPAETVLAVFELLVDLPRVALSVFNNQDRREMPRVVNHVAPARYEHLPTGYTVFAYGRSEKQRFKELDWMIRVITMKGESMLYQLGEQQPLSLETKLPKLAVETLVGVYIPNIKNCISRWILRATPESIVSIRLATSYSLAEVRIRIIDEEGDILTDTKGGCTILLPVVYLKPIEHHKVKKRYAGVDEESKNAVQGKSSYYVEAFVLNDSWPLTDAEWMVVNQAKLKIVGNLETKIRVGNKKSSNSLKKDLRQFVNDDQVLESPYWILQVVTDAQDAVEIYQDKRRDEEIIRLKEFWWSKDPGRRERGRELREAFLNARASKIEPEASSNQNDRQSRRIIEDEDMIFCLSNARQRRTLKPPDSHLLPLDLTKYMRANEIVKHRQIKTKNDDEILKNQVAVNIADSERSYTSYLDKLIELVNEQLQRYSKFFRKKKENFRQRRTLVDAAYESRKVYVDSLASDRAKTKEKKRKKE</sequence>
<dbReference type="EMBL" id="KK107238">
    <property type="protein sequence ID" value="EZA54746.1"/>
    <property type="molecule type" value="Genomic_DNA"/>
</dbReference>
<keyword evidence="6" id="KW-1185">Reference proteome</keyword>
<dbReference type="Proteomes" id="UP000053097">
    <property type="component" value="Unassembled WGS sequence"/>
</dbReference>
<dbReference type="STRING" id="2015173.A0A026WGC8"/>
<accession>A0A026WGC8</accession>
<evidence type="ECO:0000256" key="2">
    <source>
        <dbReference type="SAM" id="MobiDB-lite"/>
    </source>
</evidence>
<dbReference type="InterPro" id="IPR057249">
    <property type="entry name" value="Globin_CP_ADGB"/>
</dbReference>
<reference evidence="5 6" key="1">
    <citation type="journal article" date="2014" name="Curr. Biol.">
        <title>The genome of the clonal raider ant Cerapachys biroi.</title>
        <authorList>
            <person name="Oxley P.R."/>
            <person name="Ji L."/>
            <person name="Fetter-Pruneda I."/>
            <person name="McKenzie S.K."/>
            <person name="Li C."/>
            <person name="Hu H."/>
            <person name="Zhang G."/>
            <person name="Kronauer D.J."/>
        </authorList>
    </citation>
    <scope>NUCLEOTIDE SEQUENCE [LARGE SCALE GENOMIC DNA]</scope>
</reference>
<feature type="region of interest" description="Disordered" evidence="2">
    <location>
        <begin position="97"/>
        <end position="119"/>
    </location>
</feature>
<dbReference type="InterPro" id="IPR038765">
    <property type="entry name" value="Papain-like_cys_pep_sf"/>
</dbReference>
<dbReference type="Pfam" id="PF22069">
    <property type="entry name" value="Androglobin_IV"/>
    <property type="match status" value="1"/>
</dbReference>
<evidence type="ECO:0000313" key="5">
    <source>
        <dbReference type="EMBL" id="EZA54746.1"/>
    </source>
</evidence>
<dbReference type="PROSITE" id="PS52042">
    <property type="entry name" value="GLOBIN_CP_ADGB"/>
    <property type="match status" value="1"/>
</dbReference>
<dbReference type="OMA" id="DMYKEMR"/>
<evidence type="ECO:0000313" key="6">
    <source>
        <dbReference type="Proteomes" id="UP000053097"/>
    </source>
</evidence>
<organism evidence="5 6">
    <name type="scientific">Ooceraea biroi</name>
    <name type="common">Clonal raider ant</name>
    <name type="synonym">Cerapachys biroi</name>
    <dbReference type="NCBI Taxonomy" id="2015173"/>
    <lineage>
        <taxon>Eukaryota</taxon>
        <taxon>Metazoa</taxon>
        <taxon>Ecdysozoa</taxon>
        <taxon>Arthropoda</taxon>
        <taxon>Hexapoda</taxon>
        <taxon>Insecta</taxon>
        <taxon>Pterygota</taxon>
        <taxon>Neoptera</taxon>
        <taxon>Endopterygota</taxon>
        <taxon>Hymenoptera</taxon>
        <taxon>Apocrita</taxon>
        <taxon>Aculeata</taxon>
        <taxon>Formicoidea</taxon>
        <taxon>Formicidae</taxon>
        <taxon>Dorylinae</taxon>
        <taxon>Ooceraea</taxon>
    </lineage>
</organism>
<dbReference type="InterPro" id="IPR001300">
    <property type="entry name" value="Peptidase_C2_calpain_cat"/>
</dbReference>
<dbReference type="PROSITE" id="PS50203">
    <property type="entry name" value="CALPAIN_CAT"/>
    <property type="match status" value="1"/>
</dbReference>
<gene>
    <name evidence="5" type="ORF">X777_05031</name>
</gene>
<evidence type="ECO:0000259" key="4">
    <source>
        <dbReference type="PROSITE" id="PS52042"/>
    </source>
</evidence>
<dbReference type="AlphaFoldDB" id="A0A026WGC8"/>
<feature type="domain" description="Calpain catalytic" evidence="3">
    <location>
        <begin position="1"/>
        <end position="282"/>
    </location>
</feature>
<dbReference type="InterPro" id="IPR053033">
    <property type="entry name" value="Androglobin-like"/>
</dbReference>
<dbReference type="InterPro" id="IPR054093">
    <property type="entry name" value="Androglobin_II"/>
</dbReference>
<dbReference type="OrthoDB" id="9374162at2759"/>
<dbReference type="InterPro" id="IPR054094">
    <property type="entry name" value="Androglobin_IV"/>
</dbReference>
<dbReference type="PANTHER" id="PTHR46298:SF1">
    <property type="entry name" value="ANDROGLOBIN"/>
    <property type="match status" value="1"/>
</dbReference>
<feature type="domain" description="Globin" evidence="4">
    <location>
        <begin position="417"/>
        <end position="628"/>
    </location>
</feature>
<evidence type="ECO:0000256" key="1">
    <source>
        <dbReference type="PROSITE-ProRule" id="PRU00239"/>
    </source>
</evidence>
<dbReference type="GO" id="GO:0006508">
    <property type="term" value="P:proteolysis"/>
    <property type="evidence" value="ECO:0007669"/>
    <property type="project" value="InterPro"/>
</dbReference>
<dbReference type="PANTHER" id="PTHR46298">
    <property type="entry name" value="ANDROGLOBIN"/>
    <property type="match status" value="1"/>
</dbReference>
<proteinExistence type="predicted"/>
<dbReference type="CDD" id="cd22307">
    <property type="entry name" value="Adgb_C_mid-like"/>
    <property type="match status" value="1"/>
</dbReference>
<dbReference type="SUPFAM" id="SSF54001">
    <property type="entry name" value="Cysteine proteinases"/>
    <property type="match status" value="1"/>
</dbReference>
<dbReference type="GO" id="GO:0004198">
    <property type="term" value="F:calcium-dependent cysteine-type endopeptidase activity"/>
    <property type="evidence" value="ECO:0007669"/>
    <property type="project" value="InterPro"/>
</dbReference>
<name>A0A026WGC8_OOCBI</name>
<evidence type="ECO:0000259" key="3">
    <source>
        <dbReference type="PROSITE" id="PS50203"/>
    </source>
</evidence>
<dbReference type="Pfam" id="PF22068">
    <property type="entry name" value="Androglobin_II"/>
    <property type="match status" value="1"/>
</dbReference>
<feature type="compositionally biased region" description="Polar residues" evidence="2">
    <location>
        <begin position="97"/>
        <end position="109"/>
    </location>
</feature>